<dbReference type="Gene3D" id="3.30.420.10">
    <property type="entry name" value="Ribonuclease H-like superfamily/Ribonuclease H"/>
    <property type="match status" value="1"/>
</dbReference>
<dbReference type="AlphaFoldDB" id="A0A4Y2T043"/>
<dbReference type="InterPro" id="IPR050951">
    <property type="entry name" value="Retrovirus_Pol_polyprotein"/>
</dbReference>
<dbReference type="InterPro" id="IPR054465">
    <property type="entry name" value="Integrase_p58-like_C"/>
</dbReference>
<organism evidence="2 3">
    <name type="scientific">Araneus ventricosus</name>
    <name type="common">Orbweaver spider</name>
    <name type="synonym">Epeira ventricosa</name>
    <dbReference type="NCBI Taxonomy" id="182803"/>
    <lineage>
        <taxon>Eukaryota</taxon>
        <taxon>Metazoa</taxon>
        <taxon>Ecdysozoa</taxon>
        <taxon>Arthropoda</taxon>
        <taxon>Chelicerata</taxon>
        <taxon>Arachnida</taxon>
        <taxon>Araneae</taxon>
        <taxon>Araneomorphae</taxon>
        <taxon>Entelegynae</taxon>
        <taxon>Araneoidea</taxon>
        <taxon>Araneidae</taxon>
        <taxon>Araneus</taxon>
    </lineage>
</organism>
<gene>
    <name evidence="2" type="ORF">AVEN_176541_1</name>
</gene>
<reference evidence="2 3" key="1">
    <citation type="journal article" date="2019" name="Sci. Rep.">
        <title>Orb-weaving spider Araneus ventricosus genome elucidates the spidroin gene catalogue.</title>
        <authorList>
            <person name="Kono N."/>
            <person name="Nakamura H."/>
            <person name="Ohtoshi R."/>
            <person name="Moran D.A.P."/>
            <person name="Shinohara A."/>
            <person name="Yoshida Y."/>
            <person name="Fujiwara M."/>
            <person name="Mori M."/>
            <person name="Tomita M."/>
            <person name="Arakawa K."/>
        </authorList>
    </citation>
    <scope>NUCLEOTIDE SEQUENCE [LARGE SCALE GENOMIC DNA]</scope>
</reference>
<dbReference type="PANTHER" id="PTHR37984:SF15">
    <property type="entry name" value="INTEGRASE CATALYTIC DOMAIN-CONTAINING PROTEIN"/>
    <property type="match status" value="1"/>
</dbReference>
<protein>
    <recommendedName>
        <fullName evidence="1">Integrase p58-like C-terminal domain-containing protein</fullName>
    </recommendedName>
</protein>
<sequence length="251" mass="29187">MLRVLCLESGQDWEKNLPATLLALRTITHDSTGFSPAELVHGKNLRTPEVLLYEHWVRPQEEDSTVTEYIFDLINRMRHCQELAVTTMTETRDKRKTWYDKNAVRREFRVGDLVLVLATSKPNKMAVQWTGPGVIESKLSETNYIVRMEGKNDKTQIYHINLLKPYHQRLERVNLLVNGEENQERETEELTILYPVSDPNIYDFERIKADSALEGRLSPTEIESLKQLLGRHKKIFSNDPGKLIWLSTILN</sequence>
<evidence type="ECO:0000313" key="2">
    <source>
        <dbReference type="EMBL" id="GBN93887.1"/>
    </source>
</evidence>
<dbReference type="EMBL" id="BGPR01025195">
    <property type="protein sequence ID" value="GBN93887.1"/>
    <property type="molecule type" value="Genomic_DNA"/>
</dbReference>
<dbReference type="Pfam" id="PF22938">
    <property type="entry name" value="Integrase_p58_C"/>
    <property type="match status" value="1"/>
</dbReference>
<keyword evidence="3" id="KW-1185">Reference proteome</keyword>
<proteinExistence type="predicted"/>
<comment type="caution">
    <text evidence="2">The sequence shown here is derived from an EMBL/GenBank/DDBJ whole genome shotgun (WGS) entry which is preliminary data.</text>
</comment>
<dbReference type="GO" id="GO:0003676">
    <property type="term" value="F:nucleic acid binding"/>
    <property type="evidence" value="ECO:0007669"/>
    <property type="project" value="InterPro"/>
</dbReference>
<dbReference type="Proteomes" id="UP000499080">
    <property type="component" value="Unassembled WGS sequence"/>
</dbReference>
<name>A0A4Y2T043_ARAVE</name>
<dbReference type="OrthoDB" id="6431999at2759"/>
<feature type="domain" description="Integrase p58-like C-terminal" evidence="1">
    <location>
        <begin position="131"/>
        <end position="165"/>
    </location>
</feature>
<evidence type="ECO:0000313" key="3">
    <source>
        <dbReference type="Proteomes" id="UP000499080"/>
    </source>
</evidence>
<dbReference type="InterPro" id="IPR036397">
    <property type="entry name" value="RNaseH_sf"/>
</dbReference>
<evidence type="ECO:0000259" key="1">
    <source>
        <dbReference type="Pfam" id="PF22938"/>
    </source>
</evidence>
<dbReference type="PANTHER" id="PTHR37984">
    <property type="entry name" value="PROTEIN CBG26694"/>
    <property type="match status" value="1"/>
</dbReference>
<accession>A0A4Y2T043</accession>